<dbReference type="PANTHER" id="PTHR13812">
    <property type="entry name" value="KETIMINE REDUCTASE MU-CRYSTALLIN"/>
    <property type="match status" value="1"/>
</dbReference>
<name>A0A847H8S4_9CORY</name>
<dbReference type="SUPFAM" id="SSF51735">
    <property type="entry name" value="NAD(P)-binding Rossmann-fold domains"/>
    <property type="match status" value="1"/>
</dbReference>
<dbReference type="Gene3D" id="3.40.50.720">
    <property type="entry name" value="NAD(P)-binding Rossmann-like Domain"/>
    <property type="match status" value="1"/>
</dbReference>
<reference evidence="1 2" key="1">
    <citation type="journal article" date="2020" name="Biotechnol. Biofuels">
        <title>New insights from the biogas microbiome by comprehensive genome-resolved metagenomics of nearly 1600 species originating from multiple anaerobic digesters.</title>
        <authorList>
            <person name="Campanaro S."/>
            <person name="Treu L."/>
            <person name="Rodriguez-R L.M."/>
            <person name="Kovalovszki A."/>
            <person name="Ziels R.M."/>
            <person name="Maus I."/>
            <person name="Zhu X."/>
            <person name="Kougias P.G."/>
            <person name="Basile A."/>
            <person name="Luo G."/>
            <person name="Schluter A."/>
            <person name="Konstantinidis K.T."/>
            <person name="Angelidaki I."/>
        </authorList>
    </citation>
    <scope>NUCLEOTIDE SEQUENCE [LARGE SCALE GENOMIC DNA]</scope>
    <source>
        <strain evidence="1">AS06rmzACSIP_235</strain>
    </source>
</reference>
<dbReference type="EMBL" id="JAAYYP010000002">
    <property type="protein sequence ID" value="NLF89734.1"/>
    <property type="molecule type" value="Genomic_DNA"/>
</dbReference>
<keyword evidence="1" id="KW-0456">Lyase</keyword>
<dbReference type="InterPro" id="IPR003462">
    <property type="entry name" value="ODC_Mu_crystall"/>
</dbReference>
<organism evidence="1 2">
    <name type="scientific">Corynebacterium marinum</name>
    <dbReference type="NCBI Taxonomy" id="349751"/>
    <lineage>
        <taxon>Bacteria</taxon>
        <taxon>Bacillati</taxon>
        <taxon>Actinomycetota</taxon>
        <taxon>Actinomycetes</taxon>
        <taxon>Mycobacteriales</taxon>
        <taxon>Corynebacteriaceae</taxon>
        <taxon>Corynebacterium</taxon>
    </lineage>
</organism>
<dbReference type="GO" id="GO:0008473">
    <property type="term" value="F:ornithine cyclodeaminase activity"/>
    <property type="evidence" value="ECO:0007669"/>
    <property type="project" value="UniProtKB-EC"/>
</dbReference>
<dbReference type="EC" id="4.3.1.12" evidence="1"/>
<sequence length="385" mass="41624">MSSPYADAPRIDTLWLSEDDMIQAGVTDSAACVETMEETLILLADGDYRMAGASANSHGAQINFPAEPAHEGMPADGPDRRFMAMPAYLGGRFQSAGVKWYGSNTENRNHELPRSIHVFVLNDAVTGAPKAIMSANLLSAYRTGAVPGVGVKHLAVENAETVGIIGPGVMSRTIFASALSQRPGIRRVKIKGRSEGSTRRVAEELRAKYPEIEVEVVDSEKAAIEGSDILIAGTSTSPDGPSGFPYFKREWIKPGALILCPAAARFDDDFIASDDANLVVDYTGLYGEWFNENGPDITYEQLLGIPGNRWWDMTAEGTLAKDRLVNIGDIAAGRALGRIDDEQIFIYSIGGMPVEDVAWAYDVYHNALEQGIGTSLNLWHTPALT</sequence>
<dbReference type="AlphaFoldDB" id="A0A847H8S4"/>
<protein>
    <submittedName>
        <fullName evidence="1">Ornithine cyclodeaminase</fullName>
        <ecNumber evidence="1">4.3.1.12</ecNumber>
    </submittedName>
</protein>
<gene>
    <name evidence="1" type="ORF">GX570_00065</name>
</gene>
<dbReference type="InterPro" id="IPR036291">
    <property type="entry name" value="NAD(P)-bd_dom_sf"/>
</dbReference>
<dbReference type="GO" id="GO:0005737">
    <property type="term" value="C:cytoplasm"/>
    <property type="evidence" value="ECO:0007669"/>
    <property type="project" value="TreeGrafter"/>
</dbReference>
<dbReference type="NCBIfam" id="NF004848">
    <property type="entry name" value="PRK06199.1"/>
    <property type="match status" value="1"/>
</dbReference>
<dbReference type="Proteomes" id="UP000523614">
    <property type="component" value="Unassembled WGS sequence"/>
</dbReference>
<comment type="caution">
    <text evidence="1">The sequence shown here is derived from an EMBL/GenBank/DDBJ whole genome shotgun (WGS) entry which is preliminary data.</text>
</comment>
<dbReference type="PIRSF" id="PIRSF001439">
    <property type="entry name" value="CryM"/>
    <property type="match status" value="1"/>
</dbReference>
<evidence type="ECO:0000313" key="1">
    <source>
        <dbReference type="EMBL" id="NLF89734.1"/>
    </source>
</evidence>
<dbReference type="PANTHER" id="PTHR13812:SF19">
    <property type="entry name" value="KETIMINE REDUCTASE MU-CRYSTALLIN"/>
    <property type="match status" value="1"/>
</dbReference>
<dbReference type="InterPro" id="IPR023401">
    <property type="entry name" value="ODC_N"/>
</dbReference>
<dbReference type="Pfam" id="PF02423">
    <property type="entry name" value="OCD_Mu_crystall"/>
    <property type="match status" value="1"/>
</dbReference>
<proteinExistence type="predicted"/>
<accession>A0A847H8S4</accession>
<evidence type="ECO:0000313" key="2">
    <source>
        <dbReference type="Proteomes" id="UP000523614"/>
    </source>
</evidence>
<dbReference type="Gene3D" id="3.30.1780.10">
    <property type="entry name" value="ornithine cyclodeaminase, domain 1"/>
    <property type="match status" value="1"/>
</dbReference>